<evidence type="ECO:0000313" key="1">
    <source>
        <dbReference type="EMBL" id="RDU70884.1"/>
    </source>
</evidence>
<dbReference type="Proteomes" id="UP000256695">
    <property type="component" value="Unassembled WGS sequence"/>
</dbReference>
<dbReference type="AlphaFoldDB" id="A0A3D8J1Z9"/>
<proteinExistence type="predicted"/>
<feature type="non-terminal residue" evidence="1">
    <location>
        <position position="814"/>
    </location>
</feature>
<comment type="caution">
    <text evidence="1">The sequence shown here is derived from an EMBL/GenBank/DDBJ whole genome shotgun (WGS) entry which is preliminary data.</text>
</comment>
<organism evidence="1 2">
    <name type="scientific">Helicobacter anseris</name>
    <dbReference type="NCBI Taxonomy" id="375926"/>
    <lineage>
        <taxon>Bacteria</taxon>
        <taxon>Pseudomonadati</taxon>
        <taxon>Campylobacterota</taxon>
        <taxon>Epsilonproteobacteria</taxon>
        <taxon>Campylobacterales</taxon>
        <taxon>Helicobacteraceae</taxon>
        <taxon>Helicobacter</taxon>
    </lineage>
</organism>
<name>A0A3D8J1Z9_9HELI</name>
<gene>
    <name evidence="1" type="ORF">CQA57_08065</name>
</gene>
<dbReference type="EMBL" id="NXLX01000037">
    <property type="protein sequence ID" value="RDU70884.1"/>
    <property type="molecule type" value="Genomic_DNA"/>
</dbReference>
<reference evidence="1 2" key="1">
    <citation type="submission" date="2018-04" db="EMBL/GenBank/DDBJ databases">
        <title>Novel Campyloabacter and Helicobacter Species and Strains.</title>
        <authorList>
            <person name="Mannion A.J."/>
            <person name="Shen Z."/>
            <person name="Fox J.G."/>
        </authorList>
    </citation>
    <scope>NUCLEOTIDE SEQUENCE [LARGE SCALE GENOMIC DNA]</scope>
    <source>
        <strain evidence="1 2">MIT 04-9362</strain>
    </source>
</reference>
<keyword evidence="2" id="KW-1185">Reference proteome</keyword>
<sequence>MSVSVASANVSIAVPNAPNNGWNFIWNGIQSDIIGGSNTDVYQPALSSGTTPIETLVFQFGSSASGSGDATTYTATTNDTSITLNGSGKAIQMGANGTGTLKVNFSNINNTNFILDLSNTNNLAYSFVGNIHTIGTNYNNARTFKAIFGASVKGNITLDSGGNTNAESPSLTFNNGAKLEGNLKVNFEDTGIVFNGDGGGVTGSIEKTSSGQLTINFNGNATTGKIWNFKGSSTITFNGNATVSSSDEVIYTGLFSDGNHGSSTIVFNGEENKIINTASNGNGYAIFVNGNGGSNVSNTYNKITFTKGTNTITGNIQATTNSNNNNRWAKNTIIFEEGTTKNTITGNITAENYASNELSFKGGENSITGNITSKGNENQLTFESNIKNTITGNITANVLLYTDHAAIGRNTLTFSGDGATNEISGDITAELYNGYSATNTITFSGEKSTNTIKGILNAYGGTNTITFSGITNKLEGNLSANGGTNNITFESGTKNSIVGDLTAQYNPYSSYGKNNITFNTGVSSITGNISVSNGSNTITFDSNTTTNTITGNISASGGTNTITFGANTTSGTSKTTASNTLTGNLSATGGTNTITFNGSSNTLGGAITQDTKEGETTATPTTYTILANGGTNNITANGITLQNISSITAGSNGNQAINRFNISGDITFKDNSNLVITAFNKDNTNTDKHNIFKFGGDVINRDNAKSNTITIAELTAASTSGDYSKTKNILSFDGLTQDTNLTITSFNNVTSNTNSNINNKNTGYTYIGKDLTQGSGSSLALASSFNDSNWSSKDYQATNLTLNAGSIYAKYGKN</sequence>
<evidence type="ECO:0000313" key="2">
    <source>
        <dbReference type="Proteomes" id="UP000256695"/>
    </source>
</evidence>
<accession>A0A3D8J1Z9</accession>
<evidence type="ECO:0008006" key="3">
    <source>
        <dbReference type="Google" id="ProtNLM"/>
    </source>
</evidence>
<protein>
    <recommendedName>
        <fullName evidence="3">Autotransporter domain-containing protein</fullName>
    </recommendedName>
</protein>